<keyword evidence="1" id="KW-0732">Signal</keyword>
<dbReference type="EMBL" id="CP053452">
    <property type="protein sequence ID" value="QJW93419.1"/>
    <property type="molecule type" value="Genomic_DNA"/>
</dbReference>
<dbReference type="KEGG" id="ftj:FTUN_0925"/>
<feature type="domain" description="BON" evidence="2">
    <location>
        <begin position="52"/>
        <end position="120"/>
    </location>
</feature>
<evidence type="ECO:0000256" key="1">
    <source>
        <dbReference type="SAM" id="SignalP"/>
    </source>
</evidence>
<dbReference type="AlphaFoldDB" id="A0A6M5YH85"/>
<protein>
    <recommendedName>
        <fullName evidence="2">BON domain-containing protein</fullName>
    </recommendedName>
</protein>
<feature type="chain" id="PRO_5026849424" description="BON domain-containing protein" evidence="1">
    <location>
        <begin position="31"/>
        <end position="305"/>
    </location>
</feature>
<keyword evidence="4" id="KW-1185">Reference proteome</keyword>
<dbReference type="InterPro" id="IPR014004">
    <property type="entry name" value="Transpt-assoc_nodulatn_dom_bac"/>
</dbReference>
<feature type="signal peptide" evidence="1">
    <location>
        <begin position="1"/>
        <end position="30"/>
    </location>
</feature>
<name>A0A6M5YH85_9BACT</name>
<accession>A0A6M5YH85</accession>
<sequence>MFLHPLRSVSLRTLTGAACLAMSGAAGLLAAGDPSAPRPPAQSAVANPIAMSDVALARSALAAIDADPDLKKVNLIVSIVDRGAVIGGPVATEQIRRRAEEVVRGVPGIKSVKNTCFVQAEPDPLLRAVANRMRPDTKPTDAATLPGVALPQAAPAGYLPPLPPSAPSDLLVAAAPQSAVVAQHATVPLVSVLGAPVAAAGAGAVVRVQPLPPVAAPPAAPALPTAPASLTGSTVPVKPTDVQTAVAAIRKTDTRFAGMLVEVKPDGGLFVTGRSARAADAWDFTAELRKVPGVVRVAVDPNLVR</sequence>
<dbReference type="SMART" id="SM00749">
    <property type="entry name" value="BON"/>
    <property type="match status" value="2"/>
</dbReference>
<evidence type="ECO:0000259" key="2">
    <source>
        <dbReference type="PROSITE" id="PS50914"/>
    </source>
</evidence>
<dbReference type="RefSeq" id="WP_171469610.1">
    <property type="nucleotide sequence ID" value="NZ_CP053452.2"/>
</dbReference>
<dbReference type="Proteomes" id="UP000503447">
    <property type="component" value="Chromosome"/>
</dbReference>
<dbReference type="InterPro" id="IPR007055">
    <property type="entry name" value="BON_dom"/>
</dbReference>
<dbReference type="Pfam" id="PF04972">
    <property type="entry name" value="BON"/>
    <property type="match status" value="1"/>
</dbReference>
<evidence type="ECO:0000313" key="4">
    <source>
        <dbReference type="Proteomes" id="UP000503447"/>
    </source>
</evidence>
<proteinExistence type="predicted"/>
<reference evidence="4" key="1">
    <citation type="submission" date="2020-05" db="EMBL/GenBank/DDBJ databases">
        <title>Frigoriglobus tundricola gen. nov., sp. nov., a psychrotolerant cellulolytic planctomycete of the family Gemmataceae with two divergent copies of 16S rRNA gene.</title>
        <authorList>
            <person name="Kulichevskaya I.S."/>
            <person name="Ivanova A.A."/>
            <person name="Naumoff D.G."/>
            <person name="Beletsky A.V."/>
            <person name="Rijpstra W.I.C."/>
            <person name="Sinninghe Damste J.S."/>
            <person name="Mardanov A.V."/>
            <person name="Ravin N.V."/>
            <person name="Dedysh S.N."/>
        </authorList>
    </citation>
    <scope>NUCLEOTIDE SEQUENCE [LARGE SCALE GENOMIC DNA]</scope>
    <source>
        <strain evidence="4">PL17</strain>
    </source>
</reference>
<evidence type="ECO:0000313" key="3">
    <source>
        <dbReference type="EMBL" id="QJW93419.1"/>
    </source>
</evidence>
<dbReference type="PROSITE" id="PS50914">
    <property type="entry name" value="BON"/>
    <property type="match status" value="1"/>
</dbReference>
<gene>
    <name evidence="3" type="ORF">FTUN_0925</name>
</gene>
<organism evidence="3 4">
    <name type="scientific">Frigoriglobus tundricola</name>
    <dbReference type="NCBI Taxonomy" id="2774151"/>
    <lineage>
        <taxon>Bacteria</taxon>
        <taxon>Pseudomonadati</taxon>
        <taxon>Planctomycetota</taxon>
        <taxon>Planctomycetia</taxon>
        <taxon>Gemmatales</taxon>
        <taxon>Gemmataceae</taxon>
        <taxon>Frigoriglobus</taxon>
    </lineage>
</organism>